<evidence type="ECO:0000313" key="3">
    <source>
        <dbReference type="Proteomes" id="UP000076632"/>
    </source>
</evidence>
<dbReference type="AlphaFoldDB" id="A0A164ZYL3"/>
<evidence type="ECO:0000256" key="1">
    <source>
        <dbReference type="SAM" id="MobiDB-lite"/>
    </source>
</evidence>
<dbReference type="RefSeq" id="XP_018185262.1">
    <property type="nucleotide sequence ID" value="XM_018335475.1"/>
</dbReference>
<gene>
    <name evidence="2" type="ORF">L228DRAFT_271028</name>
</gene>
<proteinExistence type="predicted"/>
<dbReference type="Proteomes" id="UP000076632">
    <property type="component" value="Unassembled WGS sequence"/>
</dbReference>
<reference evidence="2 3" key="1">
    <citation type="journal article" date="2016" name="Fungal Biol.">
        <title>The genome of Xylona heveae provides a window into fungal endophytism.</title>
        <authorList>
            <person name="Gazis R."/>
            <person name="Kuo A."/>
            <person name="Riley R."/>
            <person name="LaButti K."/>
            <person name="Lipzen A."/>
            <person name="Lin J."/>
            <person name="Amirebrahimi M."/>
            <person name="Hesse C.N."/>
            <person name="Spatafora J.W."/>
            <person name="Henrissat B."/>
            <person name="Hainaut M."/>
            <person name="Grigoriev I.V."/>
            <person name="Hibbett D.S."/>
        </authorList>
    </citation>
    <scope>NUCLEOTIDE SEQUENCE [LARGE SCALE GENOMIC DNA]</scope>
    <source>
        <strain evidence="2 3">TC161</strain>
    </source>
</reference>
<dbReference type="OrthoDB" id="4357148at2759"/>
<accession>A0A164ZYL3</accession>
<evidence type="ECO:0008006" key="4">
    <source>
        <dbReference type="Google" id="ProtNLM"/>
    </source>
</evidence>
<keyword evidence="3" id="KW-1185">Reference proteome</keyword>
<feature type="compositionally biased region" description="Polar residues" evidence="1">
    <location>
        <begin position="1"/>
        <end position="13"/>
    </location>
</feature>
<sequence length="103" mass="11550">MSSADDQYEQQNDFVGGDVPAGDSKENSYISRTGQRHIPVQKDEMPVEDPIDPVKADSDEYLAQDEREVIDDSNIIGERTRGARPRGTYREPGDDEGMPNDTY</sequence>
<feature type="region of interest" description="Disordered" evidence="1">
    <location>
        <begin position="1"/>
        <end position="54"/>
    </location>
</feature>
<dbReference type="InParanoid" id="A0A164ZYL3"/>
<name>A0A164ZYL3_XYLHT</name>
<dbReference type="OMA" id="MDNDYKS"/>
<feature type="compositionally biased region" description="Acidic residues" evidence="1">
    <location>
        <begin position="93"/>
        <end position="103"/>
    </location>
</feature>
<dbReference type="GeneID" id="28900612"/>
<organism evidence="2 3">
    <name type="scientific">Xylona heveae (strain CBS 132557 / TC161)</name>
    <dbReference type="NCBI Taxonomy" id="1328760"/>
    <lineage>
        <taxon>Eukaryota</taxon>
        <taxon>Fungi</taxon>
        <taxon>Dikarya</taxon>
        <taxon>Ascomycota</taxon>
        <taxon>Pezizomycotina</taxon>
        <taxon>Xylonomycetes</taxon>
        <taxon>Xylonales</taxon>
        <taxon>Xylonaceae</taxon>
        <taxon>Xylona</taxon>
    </lineage>
</organism>
<evidence type="ECO:0000313" key="2">
    <source>
        <dbReference type="EMBL" id="KZF19707.1"/>
    </source>
</evidence>
<dbReference type="EMBL" id="KV407465">
    <property type="protein sequence ID" value="KZF19707.1"/>
    <property type="molecule type" value="Genomic_DNA"/>
</dbReference>
<protein>
    <recommendedName>
        <fullName evidence="4">Histone chaperone domain-containing protein</fullName>
    </recommendedName>
</protein>
<feature type="region of interest" description="Disordered" evidence="1">
    <location>
        <begin position="66"/>
        <end position="103"/>
    </location>
</feature>